<dbReference type="OrthoDB" id="5820377at2759"/>
<comment type="subcellular location">
    <subcellularLocation>
        <location evidence="1">Membrane</location>
        <topology evidence="1">Multi-pass membrane protein</topology>
    </subcellularLocation>
</comment>
<protein>
    <recommendedName>
        <fullName evidence="17">Amiloride-sensitive sodium channel</fullName>
    </recommendedName>
</protein>
<keyword evidence="8 13" id="KW-0406">Ion transport</keyword>
<evidence type="ECO:0000256" key="8">
    <source>
        <dbReference type="ARBA" id="ARBA00023065"/>
    </source>
</evidence>
<proteinExistence type="inferred from homology"/>
<evidence type="ECO:0000256" key="13">
    <source>
        <dbReference type="RuleBase" id="RU000679"/>
    </source>
</evidence>
<dbReference type="Proteomes" id="UP000053660">
    <property type="component" value="Unassembled WGS sequence"/>
</dbReference>
<evidence type="ECO:0000256" key="9">
    <source>
        <dbReference type="ARBA" id="ARBA00023136"/>
    </source>
</evidence>
<keyword evidence="16" id="KW-1185">Reference proteome</keyword>
<evidence type="ECO:0000256" key="14">
    <source>
        <dbReference type="SAM" id="Phobius"/>
    </source>
</evidence>
<dbReference type="AlphaFoldDB" id="A0A0B1SL18"/>
<dbReference type="EMBL" id="KN571083">
    <property type="protein sequence ID" value="KHJ83925.1"/>
    <property type="molecule type" value="Genomic_DNA"/>
</dbReference>
<evidence type="ECO:0000256" key="7">
    <source>
        <dbReference type="ARBA" id="ARBA00023053"/>
    </source>
</evidence>
<keyword evidence="9 14" id="KW-0472">Membrane</keyword>
<evidence type="ECO:0000256" key="3">
    <source>
        <dbReference type="ARBA" id="ARBA00022448"/>
    </source>
</evidence>
<dbReference type="Pfam" id="PF00858">
    <property type="entry name" value="ASC"/>
    <property type="match status" value="1"/>
</dbReference>
<evidence type="ECO:0000256" key="10">
    <source>
        <dbReference type="ARBA" id="ARBA00023180"/>
    </source>
</evidence>
<organism evidence="15 16">
    <name type="scientific">Oesophagostomum dentatum</name>
    <name type="common">Nodular worm</name>
    <dbReference type="NCBI Taxonomy" id="61180"/>
    <lineage>
        <taxon>Eukaryota</taxon>
        <taxon>Metazoa</taxon>
        <taxon>Ecdysozoa</taxon>
        <taxon>Nematoda</taxon>
        <taxon>Chromadorea</taxon>
        <taxon>Rhabditida</taxon>
        <taxon>Rhabditina</taxon>
        <taxon>Rhabditomorpha</taxon>
        <taxon>Strongyloidea</taxon>
        <taxon>Strongylidae</taxon>
        <taxon>Oesophagostomum</taxon>
    </lineage>
</organism>
<keyword evidence="5 13" id="KW-0812">Transmembrane</keyword>
<evidence type="ECO:0000313" key="15">
    <source>
        <dbReference type="EMBL" id="KHJ83925.1"/>
    </source>
</evidence>
<keyword evidence="3 13" id="KW-0813">Transport</keyword>
<evidence type="ECO:0000256" key="4">
    <source>
        <dbReference type="ARBA" id="ARBA00022461"/>
    </source>
</evidence>
<gene>
    <name evidence="15" type="ORF">OESDEN_16368</name>
</gene>
<name>A0A0B1SL18_OESDE</name>
<keyword evidence="7" id="KW-0915">Sodium</keyword>
<dbReference type="GO" id="GO:0016020">
    <property type="term" value="C:membrane"/>
    <property type="evidence" value="ECO:0007669"/>
    <property type="project" value="UniProtKB-SubCell"/>
</dbReference>
<evidence type="ECO:0000256" key="11">
    <source>
        <dbReference type="ARBA" id="ARBA00023201"/>
    </source>
</evidence>
<evidence type="ECO:0000256" key="5">
    <source>
        <dbReference type="ARBA" id="ARBA00022692"/>
    </source>
</evidence>
<keyword evidence="4 13" id="KW-0894">Sodium channel</keyword>
<evidence type="ECO:0000256" key="6">
    <source>
        <dbReference type="ARBA" id="ARBA00022989"/>
    </source>
</evidence>
<evidence type="ECO:0000313" key="16">
    <source>
        <dbReference type="Proteomes" id="UP000053660"/>
    </source>
</evidence>
<dbReference type="InterPro" id="IPR001873">
    <property type="entry name" value="ENaC"/>
</dbReference>
<keyword evidence="12 13" id="KW-0407">Ion channel</keyword>
<accession>A0A0B1SL18</accession>
<evidence type="ECO:0000256" key="2">
    <source>
        <dbReference type="ARBA" id="ARBA00007193"/>
    </source>
</evidence>
<dbReference type="GO" id="GO:0005272">
    <property type="term" value="F:sodium channel activity"/>
    <property type="evidence" value="ECO:0007669"/>
    <property type="project" value="UniProtKB-KW"/>
</dbReference>
<comment type="similarity">
    <text evidence="2 13">Belongs to the amiloride-sensitive sodium channel (TC 1.A.6) family.</text>
</comment>
<keyword evidence="6 14" id="KW-1133">Transmembrane helix</keyword>
<keyword evidence="10" id="KW-0325">Glycoprotein</keyword>
<reference evidence="15 16" key="1">
    <citation type="submission" date="2014-03" db="EMBL/GenBank/DDBJ databases">
        <title>Draft genome of the hookworm Oesophagostomum dentatum.</title>
        <authorList>
            <person name="Mitreva M."/>
        </authorList>
    </citation>
    <scope>NUCLEOTIDE SEQUENCE [LARGE SCALE GENOMIC DNA]</scope>
    <source>
        <strain evidence="15 16">OD-Hann</strain>
    </source>
</reference>
<evidence type="ECO:0000256" key="1">
    <source>
        <dbReference type="ARBA" id="ARBA00004141"/>
    </source>
</evidence>
<evidence type="ECO:0008006" key="17">
    <source>
        <dbReference type="Google" id="ProtNLM"/>
    </source>
</evidence>
<sequence length="327" mass="37298">MEYTCQNVISSCSYQGVTIQAYECCKNVLYHVPTTNGLCWVFHDRSMTQNSSSANKQFSITFQMSRNSWYTQTTPVHPGLDIFLRENADDVVALANELENPMRLVDKKGIRLKMHKEKKADTRRGHCGQTLGEAVSADEKAFRNNQTNLLMCTIMVSIQYCQCHPLLAEMIPYDVQKFRDFSVRVNSTQVCTIEQYEGCTRAYLDTARPSAWTDPIPVSLLGAEELRNCRRDNPYPCALVSYPGRLDIYDLPSAYQTTTDYVSRLVLEYDSTQVTEVLVTKDPNLYELLSYIGYNIATWFAIGHIIWSVYALIRDGLCSSNKVRDSK</sequence>
<feature type="transmembrane region" description="Helical" evidence="14">
    <location>
        <begin position="291"/>
        <end position="313"/>
    </location>
</feature>
<keyword evidence="11 13" id="KW-0739">Sodium transport</keyword>
<evidence type="ECO:0000256" key="12">
    <source>
        <dbReference type="ARBA" id="ARBA00023303"/>
    </source>
</evidence>